<sequence>MDDLVDALQARLTLASSTPPAAQENDFGAHQPLTTDGKRTRTQVTPSTSSASTVLGASTSFLPSPPSPPANNALTVPVPQFAARRSPALDFKVDPLQEDRYYTVVVGKCTGVFYDKWYKVECLVSGVPASVPKCRKYKTEDKAIRAYAEAKKAGIVKVVRDPGDDKKFGPLSSAEQ</sequence>
<evidence type="ECO:0000256" key="1">
    <source>
        <dbReference type="SAM" id="MobiDB-lite"/>
    </source>
</evidence>
<dbReference type="AlphaFoldDB" id="A0A0C2YID4"/>
<dbReference type="Proteomes" id="UP000053424">
    <property type="component" value="Unassembled WGS sequence"/>
</dbReference>
<accession>A0A0C2YID4</accession>
<dbReference type="Pfam" id="PF01693">
    <property type="entry name" value="Cauli_VI"/>
    <property type="match status" value="1"/>
</dbReference>
<dbReference type="InterPro" id="IPR011320">
    <property type="entry name" value="RNase_H1_N"/>
</dbReference>
<reference evidence="4" key="2">
    <citation type="submission" date="2015-01" db="EMBL/GenBank/DDBJ databases">
        <title>Evolutionary Origins and Diversification of the Mycorrhizal Mutualists.</title>
        <authorList>
            <consortium name="DOE Joint Genome Institute"/>
            <consortium name="Mycorrhizal Genomics Consortium"/>
            <person name="Kohler A."/>
            <person name="Kuo A."/>
            <person name="Nagy L.G."/>
            <person name="Floudas D."/>
            <person name="Copeland A."/>
            <person name="Barry K.W."/>
            <person name="Cichocki N."/>
            <person name="Veneault-Fourrey C."/>
            <person name="LaButti K."/>
            <person name="Lindquist E.A."/>
            <person name="Lipzen A."/>
            <person name="Lundell T."/>
            <person name="Morin E."/>
            <person name="Murat C."/>
            <person name="Riley R."/>
            <person name="Ohm R."/>
            <person name="Sun H."/>
            <person name="Tunlid A."/>
            <person name="Henrissat B."/>
            <person name="Grigoriev I.V."/>
            <person name="Hibbett D.S."/>
            <person name="Martin F."/>
        </authorList>
    </citation>
    <scope>NUCLEOTIDE SEQUENCE [LARGE SCALE GENOMIC DNA]</scope>
    <source>
        <strain evidence="4">h7</strain>
    </source>
</reference>
<evidence type="ECO:0000313" key="4">
    <source>
        <dbReference type="Proteomes" id="UP000053424"/>
    </source>
</evidence>
<evidence type="ECO:0000313" key="3">
    <source>
        <dbReference type="EMBL" id="KIM40822.1"/>
    </source>
</evidence>
<evidence type="ECO:0000259" key="2">
    <source>
        <dbReference type="Pfam" id="PF01693"/>
    </source>
</evidence>
<proteinExistence type="predicted"/>
<dbReference type="HOGENOM" id="CLU_1525331_0_0_1"/>
<reference evidence="3 4" key="1">
    <citation type="submission" date="2014-04" db="EMBL/GenBank/DDBJ databases">
        <authorList>
            <consortium name="DOE Joint Genome Institute"/>
            <person name="Kuo A."/>
            <person name="Gay G."/>
            <person name="Dore J."/>
            <person name="Kohler A."/>
            <person name="Nagy L.G."/>
            <person name="Floudas D."/>
            <person name="Copeland A."/>
            <person name="Barry K.W."/>
            <person name="Cichocki N."/>
            <person name="Veneault-Fourrey C."/>
            <person name="LaButti K."/>
            <person name="Lindquist E.A."/>
            <person name="Lipzen A."/>
            <person name="Lundell T."/>
            <person name="Morin E."/>
            <person name="Murat C."/>
            <person name="Sun H."/>
            <person name="Tunlid A."/>
            <person name="Henrissat B."/>
            <person name="Grigoriev I.V."/>
            <person name="Hibbett D.S."/>
            <person name="Martin F."/>
            <person name="Nordberg H.P."/>
            <person name="Cantor M.N."/>
            <person name="Hua S.X."/>
        </authorList>
    </citation>
    <scope>NUCLEOTIDE SEQUENCE [LARGE SCALE GENOMIC DNA]</scope>
    <source>
        <strain evidence="4">h7</strain>
    </source>
</reference>
<dbReference type="OrthoDB" id="3270804at2759"/>
<feature type="compositionally biased region" description="Polar residues" evidence="1">
    <location>
        <begin position="42"/>
        <end position="61"/>
    </location>
</feature>
<feature type="domain" description="Ribonuclease H1 N-terminal" evidence="2">
    <location>
        <begin position="100"/>
        <end position="143"/>
    </location>
</feature>
<protein>
    <recommendedName>
        <fullName evidence="2">Ribonuclease H1 N-terminal domain-containing protein</fullName>
    </recommendedName>
</protein>
<keyword evidence="4" id="KW-1185">Reference proteome</keyword>
<dbReference type="EMBL" id="KN831781">
    <property type="protein sequence ID" value="KIM40822.1"/>
    <property type="molecule type" value="Genomic_DNA"/>
</dbReference>
<feature type="region of interest" description="Disordered" evidence="1">
    <location>
        <begin position="15"/>
        <end position="70"/>
    </location>
</feature>
<dbReference type="STRING" id="686832.A0A0C2YID4"/>
<gene>
    <name evidence="3" type="ORF">M413DRAFT_411635</name>
</gene>
<name>A0A0C2YID4_HEBCY</name>
<organism evidence="3 4">
    <name type="scientific">Hebeloma cylindrosporum</name>
    <dbReference type="NCBI Taxonomy" id="76867"/>
    <lineage>
        <taxon>Eukaryota</taxon>
        <taxon>Fungi</taxon>
        <taxon>Dikarya</taxon>
        <taxon>Basidiomycota</taxon>
        <taxon>Agaricomycotina</taxon>
        <taxon>Agaricomycetes</taxon>
        <taxon>Agaricomycetidae</taxon>
        <taxon>Agaricales</taxon>
        <taxon>Agaricineae</taxon>
        <taxon>Hymenogastraceae</taxon>
        <taxon>Hebeloma</taxon>
    </lineage>
</organism>